<reference evidence="13" key="1">
    <citation type="submission" date="1998-10" db="EMBL/GenBank/DDBJ databases">
        <title>An acidic chitinase precursor from the common ice plant.</title>
        <authorList>
            <person name="Michalowski C.B."/>
            <person name="Bohnert H.J."/>
        </authorList>
    </citation>
    <scope>NUCLEOTIDE SEQUENCE</scope>
    <source>
        <tissue evidence="13">Root</tissue>
    </source>
</reference>
<evidence type="ECO:0000256" key="4">
    <source>
        <dbReference type="ARBA" id="ARBA00023024"/>
    </source>
</evidence>
<dbReference type="PROSITE" id="PS01095">
    <property type="entry name" value="GH18_1"/>
    <property type="match status" value="1"/>
</dbReference>
<evidence type="ECO:0000256" key="8">
    <source>
        <dbReference type="ARBA" id="ARBA00023326"/>
    </source>
</evidence>
<evidence type="ECO:0000256" key="1">
    <source>
        <dbReference type="ARBA" id="ARBA00000822"/>
    </source>
</evidence>
<keyword evidence="11" id="KW-0732">Signal</keyword>
<evidence type="ECO:0000256" key="10">
    <source>
        <dbReference type="RuleBase" id="RU004453"/>
    </source>
</evidence>
<keyword evidence="7 9" id="KW-0326">Glycosidase</keyword>
<keyword evidence="8" id="KW-0624">Polysaccharide degradation</keyword>
<feature type="domain" description="GH18" evidence="12">
    <location>
        <begin position="26"/>
        <end position="295"/>
    </location>
</feature>
<dbReference type="PANTHER" id="PTHR45708">
    <property type="entry name" value="ENDOCHITINASE"/>
    <property type="match status" value="1"/>
</dbReference>
<evidence type="ECO:0000256" key="2">
    <source>
        <dbReference type="ARBA" id="ARBA00012729"/>
    </source>
</evidence>
<evidence type="ECO:0000256" key="5">
    <source>
        <dbReference type="ARBA" id="ARBA00023157"/>
    </source>
</evidence>
<evidence type="ECO:0000259" key="12">
    <source>
        <dbReference type="PROSITE" id="PS51910"/>
    </source>
</evidence>
<dbReference type="EC" id="3.2.1.14" evidence="2"/>
<dbReference type="PROSITE" id="PS51910">
    <property type="entry name" value="GH18_2"/>
    <property type="match status" value="1"/>
</dbReference>
<dbReference type="CDD" id="cd02877">
    <property type="entry name" value="GH18_hevamine_XipI_class_III"/>
    <property type="match status" value="1"/>
</dbReference>
<evidence type="ECO:0000256" key="7">
    <source>
        <dbReference type="ARBA" id="ARBA00023295"/>
    </source>
</evidence>
<accession>Q9ZSR4</accession>
<evidence type="ECO:0000256" key="11">
    <source>
        <dbReference type="SAM" id="SignalP"/>
    </source>
</evidence>
<dbReference type="AlphaFoldDB" id="Q9ZSR4"/>
<dbReference type="PANTHER" id="PTHR45708:SF43">
    <property type="entry name" value="CHITINASE"/>
    <property type="match status" value="1"/>
</dbReference>
<dbReference type="InterPro" id="IPR001579">
    <property type="entry name" value="Glyco_hydro_18_chit_AS"/>
</dbReference>
<feature type="signal peptide" evidence="11">
    <location>
        <begin position="1"/>
        <end position="22"/>
    </location>
</feature>
<keyword evidence="6" id="KW-0119">Carbohydrate metabolism</keyword>
<evidence type="ECO:0000313" key="13">
    <source>
        <dbReference type="EMBL" id="AAD11423.1"/>
    </source>
</evidence>
<dbReference type="GO" id="GO:0005576">
    <property type="term" value="C:extracellular region"/>
    <property type="evidence" value="ECO:0007669"/>
    <property type="project" value="TreeGrafter"/>
</dbReference>
<dbReference type="GO" id="GO:0000272">
    <property type="term" value="P:polysaccharide catabolic process"/>
    <property type="evidence" value="ECO:0007669"/>
    <property type="project" value="UniProtKB-KW"/>
</dbReference>
<dbReference type="Gene3D" id="3.20.20.80">
    <property type="entry name" value="Glycosidases"/>
    <property type="match status" value="1"/>
</dbReference>
<dbReference type="EMBL" id="AF097660">
    <property type="protein sequence ID" value="AAD11423.1"/>
    <property type="molecule type" value="mRNA"/>
</dbReference>
<evidence type="ECO:0000256" key="9">
    <source>
        <dbReference type="RuleBase" id="RU000489"/>
    </source>
</evidence>
<proteinExistence type="evidence at transcript level"/>
<dbReference type="CAZy" id="GH18">
    <property type="family name" value="Glycoside Hydrolase Family 18"/>
</dbReference>
<dbReference type="FunFam" id="3.20.20.80:FF:000015">
    <property type="entry name" value="Acidic endochitinase SE2"/>
    <property type="match status" value="1"/>
</dbReference>
<dbReference type="InterPro" id="IPR050542">
    <property type="entry name" value="Glycosyl_Hydrlase18_Chitinase"/>
</dbReference>
<keyword evidence="5" id="KW-1015">Disulfide bond</keyword>
<comment type="catalytic activity">
    <reaction evidence="1">
        <text>Random endo-hydrolysis of N-acetyl-beta-D-glucosaminide (1-&gt;4)-beta-linkages in chitin and chitodextrins.</text>
        <dbReference type="EC" id="3.2.1.14"/>
    </reaction>
</comment>
<feature type="chain" id="PRO_5004337547" description="chitinase" evidence="11">
    <location>
        <begin position="23"/>
        <end position="295"/>
    </location>
</feature>
<dbReference type="InterPro" id="IPR001223">
    <property type="entry name" value="Glyco_hydro18_cat"/>
</dbReference>
<dbReference type="GO" id="GO:0006032">
    <property type="term" value="P:chitin catabolic process"/>
    <property type="evidence" value="ECO:0007669"/>
    <property type="project" value="UniProtKB-KW"/>
</dbReference>
<dbReference type="InterPro" id="IPR017853">
    <property type="entry name" value="GH"/>
</dbReference>
<organism evidence="13">
    <name type="scientific">Mesembryanthemum crystallinum</name>
    <name type="common">Common ice plant</name>
    <name type="synonym">Cryophytum crystallinum</name>
    <dbReference type="NCBI Taxonomy" id="3544"/>
    <lineage>
        <taxon>Eukaryota</taxon>
        <taxon>Viridiplantae</taxon>
        <taxon>Streptophyta</taxon>
        <taxon>Embryophyta</taxon>
        <taxon>Tracheophyta</taxon>
        <taxon>Spermatophyta</taxon>
        <taxon>Magnoliopsida</taxon>
        <taxon>eudicotyledons</taxon>
        <taxon>Gunneridae</taxon>
        <taxon>Pentapetalae</taxon>
        <taxon>Caryophyllales</taxon>
        <taxon>Aizoaceae</taxon>
        <taxon>Mesembryanthemum</taxon>
        <taxon>Mesembryanthemum subgen. Cryophytum</taxon>
    </lineage>
</organism>
<dbReference type="Pfam" id="PF00704">
    <property type="entry name" value="Glyco_hydro_18"/>
    <property type="match status" value="1"/>
</dbReference>
<keyword evidence="3 9" id="KW-0378">Hydrolase</keyword>
<keyword evidence="4" id="KW-0146">Chitin degradation</keyword>
<dbReference type="InterPro" id="IPR045321">
    <property type="entry name" value="Cts1-like"/>
</dbReference>
<dbReference type="GO" id="GO:0008843">
    <property type="term" value="F:endochitinase activity"/>
    <property type="evidence" value="ECO:0007669"/>
    <property type="project" value="UniProtKB-EC"/>
</dbReference>
<name>Q9ZSR4_MESCR</name>
<evidence type="ECO:0000256" key="6">
    <source>
        <dbReference type="ARBA" id="ARBA00023277"/>
    </source>
</evidence>
<comment type="similarity">
    <text evidence="10">Belongs to the glycosyl hydrolase 18 family.</text>
</comment>
<evidence type="ECO:0000256" key="3">
    <source>
        <dbReference type="ARBA" id="ARBA00022801"/>
    </source>
</evidence>
<protein>
    <recommendedName>
        <fullName evidence="2">chitinase</fullName>
        <ecNumber evidence="2">3.2.1.14</ecNumber>
    </recommendedName>
</protein>
<sequence length="295" mass="31801">MAAKSQLTKLFVTILVLALIDASYGGGIAVYWGQGPEGTLNQTCATKLYKIVNIAFLNKFGKGQHASLNLAGHCSPSNGGCKIASSEIKYCQSIGIKVFLSIGGGGNTYSLDSVKDAKNTAAYLWNNFLGGKSASRPLGSAVLDGIDFDIELGSTKNYALLAQTLANYGKKSKRGILTAAPQCPFPDRHLGAALNTGLFDYIFVQFYNNPQCEYTVSPASFMTAWKKWTSLKVKKVYLGLPASRKAANNGYISPSLLKSKVLPKIKKSPKYGGVMLWSRYWDKVSGYSKAIKSSV</sequence>
<dbReference type="SUPFAM" id="SSF51445">
    <property type="entry name" value="(Trans)glycosidases"/>
    <property type="match status" value="1"/>
</dbReference>